<evidence type="ECO:0008006" key="8">
    <source>
        <dbReference type="Google" id="ProtNLM"/>
    </source>
</evidence>
<comment type="caution">
    <text evidence="6">The sequence shown here is derived from an EMBL/GenBank/DDBJ whole genome shotgun (WGS) entry which is preliminary data.</text>
</comment>
<feature type="compositionally biased region" description="Basic and acidic residues" evidence="3">
    <location>
        <begin position="478"/>
        <end position="490"/>
    </location>
</feature>
<sequence length="747" mass="83815">MEESRRVQLTTLSCEAPLPTQPALVEVKPSPGVVQEEKCLDRPSEPSSARLVLKLFDPDERSFPEFSYTRLLDNKINDTKVPLRRFDEEEKREIDELAALSGEWEKKYADKPKNKDRIQDLIDIGYGYDDEDSFIDNTEPYDEFVPASLTTKYGGFYINSGVLHFRHTSETEDLKAREKTPESSKKRKVNDGQDKPKKKKKRCREEAEQAISFLDPKSSPITKLASDVKIKKKKVSRTLSVTSMLKKFQREKGKMDKVKPRRSAFTMFPADAGSGGGLELTDPLLSLIGSTTEHTLIQAVNAMDFDMDSLLDVSEAASSTQMAPPPSTETQLFSPKTEMTQCEARPQCVPLPEGLPPRLEDSIRKLTVVAKTSEGESKLKFFTPEINSMLLDIELQCREQGVQLRSKVFTHLSSFLPCSRDTLLKRVKKLFLAHTEECSDVENRMQNLKEAVCRAMPEQIASFNESCQVYEQARTSKAAEEKESKQKENVGPEDNMEERGGKRGSPKKLFKWNEEIRECLCHVLTVNMERYKRQKRSQELEEYLKTFLDHEVKLLWPKGWMQSRVLIKESREMLSLFAPLPVKRVRPEKKQPPLISPLATSDSFSVLQESPLLSRPPQDSDDVIIVSSNPSNPVSLGSENKETLLKGEGQTGRASVDSASSRPADKPPINARSAQTQSLLELLAEQALARVQPIPQELLATAVAQYKRSVQHWILGSDTGSPPVPSSAPSFQPGGSSRCASAGQPAL</sequence>
<feature type="compositionally biased region" description="Polar residues" evidence="3">
    <location>
        <begin position="727"/>
        <end position="739"/>
    </location>
</feature>
<evidence type="ECO:0000313" key="6">
    <source>
        <dbReference type="EMBL" id="KAK5898986.1"/>
    </source>
</evidence>
<proteinExistence type="inferred from homology"/>
<gene>
    <name evidence="6" type="ORF">CesoFtcFv8_008510</name>
</gene>
<organism evidence="6 7">
    <name type="scientific">Champsocephalus esox</name>
    <name type="common">pike icefish</name>
    <dbReference type="NCBI Taxonomy" id="159716"/>
    <lineage>
        <taxon>Eukaryota</taxon>
        <taxon>Metazoa</taxon>
        <taxon>Chordata</taxon>
        <taxon>Craniata</taxon>
        <taxon>Vertebrata</taxon>
        <taxon>Euteleostomi</taxon>
        <taxon>Actinopterygii</taxon>
        <taxon>Neopterygii</taxon>
        <taxon>Teleostei</taxon>
        <taxon>Neoteleostei</taxon>
        <taxon>Acanthomorphata</taxon>
        <taxon>Eupercaria</taxon>
        <taxon>Perciformes</taxon>
        <taxon>Notothenioidei</taxon>
        <taxon>Channichthyidae</taxon>
        <taxon>Champsocephalus</taxon>
    </lineage>
</organism>
<reference evidence="6 7" key="1">
    <citation type="journal article" date="2023" name="Mol. Biol. Evol.">
        <title>Genomics of Secondarily Temperate Adaptation in the Only Non-Antarctic Icefish.</title>
        <authorList>
            <person name="Rivera-Colon A.G."/>
            <person name="Rayamajhi N."/>
            <person name="Minhas B.F."/>
            <person name="Madrigal G."/>
            <person name="Bilyk K.T."/>
            <person name="Yoon V."/>
            <person name="Hune M."/>
            <person name="Gregory S."/>
            <person name="Cheng C.H.C."/>
            <person name="Catchen J.M."/>
        </authorList>
    </citation>
    <scope>NUCLEOTIDE SEQUENCE [LARGE SCALE GENOMIC DNA]</scope>
    <source>
        <strain evidence="6">JC2023a</strain>
    </source>
</reference>
<evidence type="ECO:0000259" key="5">
    <source>
        <dbReference type="Pfam" id="PF14075"/>
    </source>
</evidence>
<feature type="domain" description="Hpc2-related" evidence="4">
    <location>
        <begin position="113"/>
        <end position="163"/>
    </location>
</feature>
<dbReference type="Pfam" id="PF14075">
    <property type="entry name" value="UBN_AB"/>
    <property type="match status" value="1"/>
</dbReference>
<dbReference type="PANTHER" id="PTHR21669:SF12">
    <property type="entry name" value="UBINUCLEIN-1"/>
    <property type="match status" value="1"/>
</dbReference>
<feature type="region of interest" description="Disordered" evidence="3">
    <location>
        <begin position="169"/>
        <end position="208"/>
    </location>
</feature>
<feature type="compositionally biased region" description="Polar residues" evidence="3">
    <location>
        <begin position="628"/>
        <end position="638"/>
    </location>
</feature>
<evidence type="ECO:0000259" key="4">
    <source>
        <dbReference type="Pfam" id="PF08729"/>
    </source>
</evidence>
<dbReference type="AlphaFoldDB" id="A0AAN8H1F2"/>
<dbReference type="Pfam" id="PF08729">
    <property type="entry name" value="HUN"/>
    <property type="match status" value="1"/>
</dbReference>
<dbReference type="GO" id="GO:0005634">
    <property type="term" value="C:nucleus"/>
    <property type="evidence" value="ECO:0007669"/>
    <property type="project" value="TreeGrafter"/>
</dbReference>
<feature type="compositionally biased region" description="Basic and acidic residues" evidence="3">
    <location>
        <begin position="169"/>
        <end position="195"/>
    </location>
</feature>
<dbReference type="PANTHER" id="PTHR21669">
    <property type="entry name" value="CAPZ-INTERACTING PROTEIN AND RELATED PROTEINS"/>
    <property type="match status" value="1"/>
</dbReference>
<feature type="domain" description="Ubinuclein middle" evidence="5">
    <location>
        <begin position="351"/>
        <end position="568"/>
    </location>
</feature>
<dbReference type="InterPro" id="IPR014840">
    <property type="entry name" value="HRD"/>
</dbReference>
<feature type="region of interest" description="Disordered" evidence="3">
    <location>
        <begin position="628"/>
        <end position="670"/>
    </location>
</feature>
<feature type="region of interest" description="Disordered" evidence="3">
    <location>
        <begin position="317"/>
        <end position="339"/>
    </location>
</feature>
<dbReference type="Proteomes" id="UP001335648">
    <property type="component" value="Unassembled WGS sequence"/>
</dbReference>
<evidence type="ECO:0000256" key="3">
    <source>
        <dbReference type="SAM" id="MobiDB-lite"/>
    </source>
</evidence>
<accession>A0AAN8H1F2</accession>
<dbReference type="GO" id="GO:0006325">
    <property type="term" value="P:chromatin organization"/>
    <property type="evidence" value="ECO:0007669"/>
    <property type="project" value="TreeGrafter"/>
</dbReference>
<evidence type="ECO:0000313" key="7">
    <source>
        <dbReference type="Proteomes" id="UP001335648"/>
    </source>
</evidence>
<protein>
    <recommendedName>
        <fullName evidence="8">Ubinuclein-2</fullName>
    </recommendedName>
</protein>
<feature type="region of interest" description="Disordered" evidence="3">
    <location>
        <begin position="478"/>
        <end position="505"/>
    </location>
</feature>
<evidence type="ECO:0000256" key="1">
    <source>
        <dbReference type="ARBA" id="ARBA00009911"/>
    </source>
</evidence>
<feature type="region of interest" description="Disordered" evidence="3">
    <location>
        <begin position="715"/>
        <end position="747"/>
    </location>
</feature>
<dbReference type="EMBL" id="JAULUE010002052">
    <property type="protein sequence ID" value="KAK5898986.1"/>
    <property type="molecule type" value="Genomic_DNA"/>
</dbReference>
<keyword evidence="7" id="KW-1185">Reference proteome</keyword>
<name>A0AAN8H1F2_9TELE</name>
<evidence type="ECO:0000256" key="2">
    <source>
        <dbReference type="ARBA" id="ARBA00022553"/>
    </source>
</evidence>
<keyword evidence="2" id="KW-0597">Phosphoprotein</keyword>
<dbReference type="InterPro" id="IPR026947">
    <property type="entry name" value="UBN_middle_dom"/>
</dbReference>
<comment type="similarity">
    <text evidence="1">Belongs to the ubinuclein family.</text>
</comment>